<evidence type="ECO:0000313" key="2">
    <source>
        <dbReference type="Proteomes" id="UP000579523"/>
    </source>
</evidence>
<accession>A0A7W7PQH0</accession>
<evidence type="ECO:0000313" key="1">
    <source>
        <dbReference type="EMBL" id="MBB4896840.1"/>
    </source>
</evidence>
<dbReference type="AlphaFoldDB" id="A0A7W7PQH0"/>
<comment type="caution">
    <text evidence="1">The sequence shown here is derived from an EMBL/GenBank/DDBJ whole genome shotgun (WGS) entry which is preliminary data.</text>
</comment>
<proteinExistence type="predicted"/>
<name>A0A7W7PQH0_9ACTN</name>
<dbReference type="Proteomes" id="UP000579523">
    <property type="component" value="Unassembled WGS sequence"/>
</dbReference>
<dbReference type="RefSeq" id="WP_184817724.1">
    <property type="nucleotide sequence ID" value="NZ_BMTI01000001.1"/>
</dbReference>
<keyword evidence="2" id="KW-1185">Reference proteome</keyword>
<sequence>MSDYIHCPNCDDRLHPFGKVNQAEAAHINEELEVRDGHGWWRCENRTPEGRCLWVQPRWHQAKGFSLPESFR</sequence>
<organism evidence="1 2">
    <name type="scientific">Streptomyces griseomycini</name>
    <dbReference type="NCBI Taxonomy" id="66895"/>
    <lineage>
        <taxon>Bacteria</taxon>
        <taxon>Bacillati</taxon>
        <taxon>Actinomycetota</taxon>
        <taxon>Actinomycetes</taxon>
        <taxon>Kitasatosporales</taxon>
        <taxon>Streptomycetaceae</taxon>
        <taxon>Streptomyces</taxon>
    </lineage>
</organism>
<gene>
    <name evidence="1" type="ORF">FHS37_000856</name>
</gene>
<protein>
    <submittedName>
        <fullName evidence="1">Uncharacterized protein</fullName>
    </submittedName>
</protein>
<reference evidence="1 2" key="1">
    <citation type="submission" date="2020-08" db="EMBL/GenBank/DDBJ databases">
        <title>Genomic Encyclopedia of Type Strains, Phase III (KMG-III): the genomes of soil and plant-associated and newly described type strains.</title>
        <authorList>
            <person name="Whitman W."/>
        </authorList>
    </citation>
    <scope>NUCLEOTIDE SEQUENCE [LARGE SCALE GENOMIC DNA]</scope>
    <source>
        <strain evidence="1 2">CECT 3273</strain>
    </source>
</reference>
<dbReference type="EMBL" id="JACHJI010000001">
    <property type="protein sequence ID" value="MBB4896840.1"/>
    <property type="molecule type" value="Genomic_DNA"/>
</dbReference>